<dbReference type="PANTHER" id="PTHR41795:SF1">
    <property type="entry name" value="EXOPOLYSACCHARIDE SYNTHESIS PROTEIN"/>
    <property type="match status" value="1"/>
</dbReference>
<feature type="transmembrane region" description="Helical" evidence="1">
    <location>
        <begin position="51"/>
        <end position="68"/>
    </location>
</feature>
<accession>A0A858RR47</accession>
<evidence type="ECO:0000313" key="2">
    <source>
        <dbReference type="EMBL" id="QJE99392.1"/>
    </source>
</evidence>
<reference evidence="2 3" key="1">
    <citation type="submission" date="2020-04" db="EMBL/GenBank/DDBJ databases">
        <title>Luteolibacter sp. G-1-1-1 isolated from soil.</title>
        <authorList>
            <person name="Dahal R.H."/>
        </authorList>
    </citation>
    <scope>NUCLEOTIDE SEQUENCE [LARGE SCALE GENOMIC DNA]</scope>
    <source>
        <strain evidence="2 3">G-1-1-1</strain>
    </source>
</reference>
<name>A0A858RR47_9BACT</name>
<keyword evidence="1" id="KW-0812">Transmembrane</keyword>
<dbReference type="Proteomes" id="UP000501812">
    <property type="component" value="Chromosome"/>
</dbReference>
<proteinExistence type="predicted"/>
<keyword evidence="1" id="KW-0472">Membrane</keyword>
<gene>
    <name evidence="2" type="ORF">HHL09_25845</name>
</gene>
<dbReference type="InterPro" id="IPR010331">
    <property type="entry name" value="ExoD"/>
</dbReference>
<dbReference type="Pfam" id="PF06055">
    <property type="entry name" value="ExoD"/>
    <property type="match status" value="1"/>
</dbReference>
<protein>
    <submittedName>
        <fullName evidence="2">Exopolysaccharide biosynthesis protein</fullName>
    </submittedName>
</protein>
<dbReference type="PIRSF" id="PIRSF033239">
    <property type="entry name" value="ExoD"/>
    <property type="match status" value="1"/>
</dbReference>
<dbReference type="EMBL" id="CP051774">
    <property type="protein sequence ID" value="QJE99392.1"/>
    <property type="molecule type" value="Genomic_DNA"/>
</dbReference>
<keyword evidence="3" id="KW-1185">Reference proteome</keyword>
<evidence type="ECO:0000313" key="3">
    <source>
        <dbReference type="Proteomes" id="UP000501812"/>
    </source>
</evidence>
<dbReference type="PANTHER" id="PTHR41795">
    <property type="entry name" value="EXOPOLYSACCHARIDE SYNTHESIS PROTEIN"/>
    <property type="match status" value="1"/>
</dbReference>
<feature type="transmembrane region" description="Helical" evidence="1">
    <location>
        <begin position="29"/>
        <end position="45"/>
    </location>
</feature>
<organism evidence="2 3">
    <name type="scientific">Luteolibacter luteus</name>
    <dbReference type="NCBI Taxonomy" id="2728835"/>
    <lineage>
        <taxon>Bacteria</taxon>
        <taxon>Pseudomonadati</taxon>
        <taxon>Verrucomicrobiota</taxon>
        <taxon>Verrucomicrobiia</taxon>
        <taxon>Verrucomicrobiales</taxon>
        <taxon>Verrucomicrobiaceae</taxon>
        <taxon>Luteolibacter</taxon>
    </lineage>
</organism>
<dbReference type="KEGG" id="luo:HHL09_25845"/>
<dbReference type="AlphaFoldDB" id="A0A858RR47"/>
<feature type="transmembrane region" description="Helical" evidence="1">
    <location>
        <begin position="166"/>
        <end position="185"/>
    </location>
</feature>
<evidence type="ECO:0000256" key="1">
    <source>
        <dbReference type="SAM" id="Phobius"/>
    </source>
</evidence>
<sequence>MLDRFGKLAEEQEKVPVEDLMDAVGRRSFGPLLLMAGIVMAAPGISDIPGVPTITGIFVLIVCVQILFGREDFWLPGWLLKRKIPQKLLGKLASNKWSRRVAKAVDRFVTERLEFLTGPKANYVVAAVCTALAVMSPLTELVPLSGIGVGVALVSFGISLIARDGLMALIGFVLSAGTIGLAVAAKL</sequence>
<keyword evidence="1" id="KW-1133">Transmembrane helix</keyword>
<feature type="transmembrane region" description="Helical" evidence="1">
    <location>
        <begin position="144"/>
        <end position="161"/>
    </location>
</feature>